<feature type="transmembrane region" description="Helical" evidence="1">
    <location>
        <begin position="118"/>
        <end position="137"/>
    </location>
</feature>
<evidence type="ECO:0000256" key="1">
    <source>
        <dbReference type="SAM" id="Phobius"/>
    </source>
</evidence>
<evidence type="ECO:0000313" key="3">
    <source>
        <dbReference type="Proteomes" id="UP000265618"/>
    </source>
</evidence>
<dbReference type="PANTHER" id="PTHR16189">
    <property type="entry name" value="TRANSMEMBRANE PROTEIN 104-RELATED"/>
    <property type="match status" value="1"/>
</dbReference>
<feature type="transmembrane region" description="Helical" evidence="1">
    <location>
        <begin position="34"/>
        <end position="54"/>
    </location>
</feature>
<keyword evidence="3" id="KW-1185">Reference proteome</keyword>
<dbReference type="Proteomes" id="UP000265618">
    <property type="component" value="Unassembled WGS sequence"/>
</dbReference>
<feature type="transmembrane region" description="Helical" evidence="1">
    <location>
        <begin position="74"/>
        <end position="97"/>
    </location>
</feature>
<keyword evidence="1" id="KW-0812">Transmembrane</keyword>
<dbReference type="OrthoDB" id="294541at2759"/>
<protein>
    <recommendedName>
        <fullName evidence="4">Amino acid transporter transmembrane domain-containing protein</fullName>
    </recommendedName>
</protein>
<name>A0A9K3GI28_9EUKA</name>
<evidence type="ECO:0000313" key="2">
    <source>
        <dbReference type="EMBL" id="GIQ83040.1"/>
    </source>
</evidence>
<keyword evidence="1" id="KW-0472">Membrane</keyword>
<reference evidence="2 3" key="1">
    <citation type="journal article" date="2018" name="PLoS ONE">
        <title>The draft genome of Kipferlia bialata reveals reductive genome evolution in fornicate parasites.</title>
        <authorList>
            <person name="Tanifuji G."/>
            <person name="Takabayashi S."/>
            <person name="Kume K."/>
            <person name="Takagi M."/>
            <person name="Nakayama T."/>
            <person name="Kamikawa R."/>
            <person name="Inagaki Y."/>
            <person name="Hashimoto T."/>
        </authorList>
    </citation>
    <scope>NUCLEOTIDE SEQUENCE [LARGE SCALE GENOMIC DNA]</scope>
    <source>
        <strain evidence="2">NY0173</strain>
    </source>
</reference>
<sequence>MASSTIFASMAHHSIPGLTSMISNKKKANSMFRAAFLTTCTFYTIFGSAAAAYFGTESESIISLNWSTYHGPVIKALILVFPCVEAFSAFLLHVVTIAGNLYKTLPAKVTMRDTNPRLGYMLVALLCAIIPIVACAAVKDFGIVVEVTGLTGFVFLLFSPALMQIYSRKRLQREVLCHRTQYLEFSTEASEDEEDAVLSRSVPRAVSAKIQRPHLDTPYSTFLSRNWVAYAMLVVASGLFLISATMVGVSLFRLETE</sequence>
<proteinExistence type="predicted"/>
<evidence type="ECO:0008006" key="4">
    <source>
        <dbReference type="Google" id="ProtNLM"/>
    </source>
</evidence>
<dbReference type="EMBL" id="BDIP01000902">
    <property type="protein sequence ID" value="GIQ83040.1"/>
    <property type="molecule type" value="Genomic_DNA"/>
</dbReference>
<gene>
    <name evidence="2" type="ORF">KIPB_004287</name>
</gene>
<feature type="transmembrane region" description="Helical" evidence="1">
    <location>
        <begin position="143"/>
        <end position="163"/>
    </location>
</feature>
<keyword evidence="1" id="KW-1133">Transmembrane helix</keyword>
<organism evidence="2 3">
    <name type="scientific">Kipferlia bialata</name>
    <dbReference type="NCBI Taxonomy" id="797122"/>
    <lineage>
        <taxon>Eukaryota</taxon>
        <taxon>Metamonada</taxon>
        <taxon>Carpediemonas-like organisms</taxon>
        <taxon>Kipferlia</taxon>
    </lineage>
</organism>
<feature type="transmembrane region" description="Helical" evidence="1">
    <location>
        <begin position="227"/>
        <end position="252"/>
    </location>
</feature>
<comment type="caution">
    <text evidence="2">The sequence shown here is derived from an EMBL/GenBank/DDBJ whole genome shotgun (WGS) entry which is preliminary data.</text>
</comment>
<accession>A0A9K3GI28</accession>
<dbReference type="AlphaFoldDB" id="A0A9K3GI28"/>